<comment type="caution">
    <text evidence="2">The sequence shown here is derived from an EMBL/GenBank/DDBJ whole genome shotgun (WGS) entry which is preliminary data.</text>
</comment>
<dbReference type="InterPro" id="IPR002645">
    <property type="entry name" value="STAS_dom"/>
</dbReference>
<dbReference type="EMBL" id="JBHRSK010000001">
    <property type="protein sequence ID" value="MFC2966612.1"/>
    <property type="molecule type" value="Genomic_DNA"/>
</dbReference>
<feature type="domain" description="STAS" evidence="1">
    <location>
        <begin position="1"/>
        <end position="97"/>
    </location>
</feature>
<evidence type="ECO:0000313" key="2">
    <source>
        <dbReference type="EMBL" id="MFC2966612.1"/>
    </source>
</evidence>
<evidence type="ECO:0000259" key="1">
    <source>
        <dbReference type="PROSITE" id="PS50801"/>
    </source>
</evidence>
<organism evidence="2 3">
    <name type="scientific">Acidimangrovimonas pyrenivorans</name>
    <dbReference type="NCBI Taxonomy" id="2030798"/>
    <lineage>
        <taxon>Bacteria</taxon>
        <taxon>Pseudomonadati</taxon>
        <taxon>Pseudomonadota</taxon>
        <taxon>Alphaproteobacteria</taxon>
        <taxon>Rhodobacterales</taxon>
        <taxon>Paracoccaceae</taxon>
        <taxon>Acidimangrovimonas</taxon>
    </lineage>
</organism>
<accession>A0ABV7ACK7</accession>
<dbReference type="PANTHER" id="PTHR33495">
    <property type="entry name" value="ANTI-SIGMA FACTOR ANTAGONIST TM_1081-RELATED-RELATED"/>
    <property type="match status" value="1"/>
</dbReference>
<dbReference type="CDD" id="cd07043">
    <property type="entry name" value="STAS_anti-anti-sigma_factors"/>
    <property type="match status" value="1"/>
</dbReference>
<keyword evidence="3" id="KW-1185">Reference proteome</keyword>
<dbReference type="SUPFAM" id="SSF52091">
    <property type="entry name" value="SpoIIaa-like"/>
    <property type="match status" value="1"/>
</dbReference>
<proteinExistence type="predicted"/>
<dbReference type="Pfam" id="PF01740">
    <property type="entry name" value="STAS"/>
    <property type="match status" value="1"/>
</dbReference>
<dbReference type="InterPro" id="IPR036513">
    <property type="entry name" value="STAS_dom_sf"/>
</dbReference>
<dbReference type="PANTHER" id="PTHR33495:SF2">
    <property type="entry name" value="ANTI-SIGMA FACTOR ANTAGONIST TM_1081-RELATED"/>
    <property type="match status" value="1"/>
</dbReference>
<dbReference type="RefSeq" id="WP_377830864.1">
    <property type="nucleotide sequence ID" value="NZ_JBHRSK010000001.1"/>
</dbReference>
<evidence type="ECO:0000313" key="3">
    <source>
        <dbReference type="Proteomes" id="UP001595443"/>
    </source>
</evidence>
<dbReference type="PROSITE" id="PS50801">
    <property type="entry name" value="STAS"/>
    <property type="match status" value="1"/>
</dbReference>
<protein>
    <submittedName>
        <fullName evidence="2">STAS domain-containing protein</fullName>
    </submittedName>
</protein>
<sequence>MELKVERREEALVVRVEAPRITAAVSVQFKDRMRAVLANPASRVTLDMSRVGFVDSSGLSAVLSIMKMLGPGQRLDLAGLRPDVEAVFRLTKLDRVLAIHGGSPPVGAEVAPAGGGGRRQAG</sequence>
<reference evidence="3" key="1">
    <citation type="journal article" date="2019" name="Int. J. Syst. Evol. Microbiol.">
        <title>The Global Catalogue of Microorganisms (GCM) 10K type strain sequencing project: providing services to taxonomists for standard genome sequencing and annotation.</title>
        <authorList>
            <consortium name="The Broad Institute Genomics Platform"/>
            <consortium name="The Broad Institute Genome Sequencing Center for Infectious Disease"/>
            <person name="Wu L."/>
            <person name="Ma J."/>
        </authorList>
    </citation>
    <scope>NUCLEOTIDE SEQUENCE [LARGE SCALE GENOMIC DNA]</scope>
    <source>
        <strain evidence="3">KCTC 62192</strain>
    </source>
</reference>
<gene>
    <name evidence="2" type="ORF">ACFOES_00750</name>
</gene>
<dbReference type="Proteomes" id="UP001595443">
    <property type="component" value="Unassembled WGS sequence"/>
</dbReference>
<dbReference type="Gene3D" id="3.30.750.24">
    <property type="entry name" value="STAS domain"/>
    <property type="match status" value="1"/>
</dbReference>
<name>A0ABV7ACK7_9RHOB</name>